<comment type="caution">
    <text evidence="1">The sequence shown here is derived from an EMBL/GenBank/DDBJ whole genome shotgun (WGS) entry which is preliminary data.</text>
</comment>
<keyword evidence="2" id="KW-1185">Reference proteome</keyword>
<sequence>MTMVKSEIRDAQAEGKQKERCEILINPAAITVFFPITKKLSQSAGLGCDRIPNRLRIVTHDSIADGFSETSLPPT</sequence>
<proteinExistence type="predicted"/>
<protein>
    <submittedName>
        <fullName evidence="1">Uncharacterized protein</fullName>
    </submittedName>
</protein>
<accession>A0A545TKI0</accession>
<dbReference type="AlphaFoldDB" id="A0A545TKI0"/>
<evidence type="ECO:0000313" key="2">
    <source>
        <dbReference type="Proteomes" id="UP000315252"/>
    </source>
</evidence>
<evidence type="ECO:0000313" key="1">
    <source>
        <dbReference type="EMBL" id="TQV77740.1"/>
    </source>
</evidence>
<name>A0A545TKI0_9PROT</name>
<organism evidence="1 2">
    <name type="scientific">Denitrobaculum tricleocarpae</name>
    <dbReference type="NCBI Taxonomy" id="2591009"/>
    <lineage>
        <taxon>Bacteria</taxon>
        <taxon>Pseudomonadati</taxon>
        <taxon>Pseudomonadota</taxon>
        <taxon>Alphaproteobacteria</taxon>
        <taxon>Rhodospirillales</taxon>
        <taxon>Rhodospirillaceae</taxon>
        <taxon>Denitrobaculum</taxon>
    </lineage>
</organism>
<reference evidence="1 2" key="1">
    <citation type="submission" date="2019-06" db="EMBL/GenBank/DDBJ databases">
        <title>Whole genome sequence for Rhodospirillaceae sp. R148.</title>
        <authorList>
            <person name="Wang G."/>
        </authorList>
    </citation>
    <scope>NUCLEOTIDE SEQUENCE [LARGE SCALE GENOMIC DNA]</scope>
    <source>
        <strain evidence="1 2">R148</strain>
    </source>
</reference>
<dbReference type="EMBL" id="VHSH01000007">
    <property type="protein sequence ID" value="TQV77740.1"/>
    <property type="molecule type" value="Genomic_DNA"/>
</dbReference>
<dbReference type="Proteomes" id="UP000315252">
    <property type="component" value="Unassembled WGS sequence"/>
</dbReference>
<gene>
    <name evidence="1" type="ORF">FKG95_19455</name>
</gene>
<dbReference type="RefSeq" id="WP_142898083.1">
    <property type="nucleotide sequence ID" value="NZ_ML660058.1"/>
</dbReference>